<dbReference type="EMBL" id="KJ668714">
    <property type="protein sequence ID" value="AHY83473.1"/>
    <property type="molecule type" value="Genomic_DNA"/>
</dbReference>
<protein>
    <submittedName>
        <fullName evidence="1">Uncharacterized protein</fullName>
    </submittedName>
</protein>
<proteinExistence type="predicted"/>
<dbReference type="KEGG" id="vg:19485424"/>
<dbReference type="RefSeq" id="YP_009030880.1">
    <property type="nucleotide sequence ID" value="NC_024125.2"/>
</dbReference>
<reference evidence="1 2" key="1">
    <citation type="submission" date="2014-10" db="EMBL/GenBank/DDBJ databases">
        <title>Complete genome sequence of e11/2, a T-even type bacteriophage specific for E. coli O157:H7.</title>
        <authorList>
            <person name="Coffey B."/>
            <person name="Ross P."/>
            <person name="O'Flynn G."/>
            <person name="O'Sullivan O."/>
            <person name="Casey A."/>
            <person name="Callanan M."/>
            <person name="Coffey A."/>
            <person name="McAuliffe O."/>
        </authorList>
    </citation>
    <scope>NUCLEOTIDE SEQUENCE [LARGE SCALE GENOMIC DNA]</scope>
</reference>
<gene>
    <name evidence="1" type="ORF">e112_285</name>
</gene>
<dbReference type="Proteomes" id="UP000024439">
    <property type="component" value="Segment"/>
</dbReference>
<name>A0A023ZVQ1_9CAUD</name>
<accession>A0A023ZVQ1</accession>
<evidence type="ECO:0000313" key="2">
    <source>
        <dbReference type="Proteomes" id="UP000024439"/>
    </source>
</evidence>
<sequence length="87" mass="10305">MKFKFFYVKHKITGEFVHVQYSEIDDATSFISLGLSKYESDQPYLTDKLQQERLLNGDLNNSWEVLIYDDLKKAIKENNLEIIEIEL</sequence>
<organism evidence="1 2">
    <name type="scientific">Escherichia phage vB_EcoM_112</name>
    <dbReference type="NCBI Taxonomy" id="1495285"/>
    <lineage>
        <taxon>Viruses</taxon>
        <taxon>Duplodnaviria</taxon>
        <taxon>Heunggongvirae</taxon>
        <taxon>Uroviricota</taxon>
        <taxon>Caudoviricetes</taxon>
        <taxon>Pantevenvirales</taxon>
        <taxon>Straboviridae</taxon>
        <taxon>Tevenvirinae</taxon>
        <taxon>Tequatrovirus</taxon>
        <taxon>Tequatrovirus e112</taxon>
    </lineage>
</organism>
<evidence type="ECO:0000313" key="1">
    <source>
        <dbReference type="EMBL" id="AHY83473.1"/>
    </source>
</evidence>
<keyword evidence="2" id="KW-1185">Reference proteome</keyword>
<dbReference type="GeneID" id="19485424"/>